<protein>
    <submittedName>
        <fullName evidence="1">Uncharacterized protein</fullName>
    </submittedName>
</protein>
<dbReference type="EMBL" id="BK015700">
    <property type="protein sequence ID" value="DAE20772.1"/>
    <property type="molecule type" value="Genomic_DNA"/>
</dbReference>
<sequence length="456" mass="53117">MAIIRPRLIDFYNIPITQEEVDFAIPFLDEDIPLYSDPFLLWKSPSQQDNALHLILINSFNKLGATYLKNEDKRELIAENLAGLSECSAVGLGSGKTKKGLKISINTAKEILDLFSIVPQYKTGGFSHFEEIQLYVNNISKDRISDFACNFLKSFLIDFTQDECKKYNIPVRKFANIKVFNPKTCSIDEEKLSLPYNPEDETPIIFVPKRWLRHTPWINYDDYFVNAYVKEGEEDKIEKPKVLEYNRYNYGMITAYIAAKERTQADCKNDPLFKQIPVISAKKCLNQIVKLPSGKTDNADKKFENSCTKLFASLLYPHLDFAQAQSRIDSGTQIRDLIFYNNCSFPLLKELYDKYDCRQIVFEMKNVNEVSREHINQLNRYLSEQFGRFGIIITRNPLKKSIMRNTIDLWSGQRKCILCLTDEDIRLMVDVYENKQRDPMEVINKKYVEFIRMCPS</sequence>
<proteinExistence type="predicted"/>
<name>A0A8S5QQ78_9CAUD</name>
<reference evidence="1" key="1">
    <citation type="journal article" date="2021" name="Proc. Natl. Acad. Sci. U.S.A.">
        <title>A Catalog of Tens of Thousands of Viruses from Human Metagenomes Reveals Hidden Associations with Chronic Diseases.</title>
        <authorList>
            <person name="Tisza M.J."/>
            <person name="Buck C.B."/>
        </authorList>
    </citation>
    <scope>NUCLEOTIDE SEQUENCE</scope>
    <source>
        <strain evidence="1">CtsoB6</strain>
    </source>
</reference>
<organism evidence="1">
    <name type="scientific">Siphoviridae sp. ctsoB6</name>
    <dbReference type="NCBI Taxonomy" id="2826487"/>
    <lineage>
        <taxon>Viruses</taxon>
        <taxon>Duplodnaviria</taxon>
        <taxon>Heunggongvirae</taxon>
        <taxon>Uroviricota</taxon>
        <taxon>Caudoviricetes</taxon>
    </lineage>
</organism>
<evidence type="ECO:0000313" key="1">
    <source>
        <dbReference type="EMBL" id="DAE20772.1"/>
    </source>
</evidence>
<accession>A0A8S5QQ78</accession>